<keyword evidence="2" id="KW-0809">Transit peptide</keyword>
<keyword evidence="4" id="KW-1015">Disulfide bond</keyword>
<dbReference type="SUPFAM" id="SSF52833">
    <property type="entry name" value="Thioredoxin-like"/>
    <property type="match status" value="1"/>
</dbReference>
<dbReference type="EMBL" id="BPVZ01000004">
    <property type="protein sequence ID" value="GKU90687.1"/>
    <property type="molecule type" value="Genomic_DNA"/>
</dbReference>
<keyword evidence="3" id="KW-0249">Electron transport</keyword>
<dbReference type="GO" id="GO:0008047">
    <property type="term" value="F:enzyme activator activity"/>
    <property type="evidence" value="ECO:0007669"/>
    <property type="project" value="UniProtKB-ARBA"/>
</dbReference>
<dbReference type="Pfam" id="PF00085">
    <property type="entry name" value="Thioredoxin"/>
    <property type="match status" value="1"/>
</dbReference>
<dbReference type="CDD" id="cd02947">
    <property type="entry name" value="TRX_family"/>
    <property type="match status" value="1"/>
</dbReference>
<evidence type="ECO:0000256" key="3">
    <source>
        <dbReference type="ARBA" id="ARBA00022982"/>
    </source>
</evidence>
<proteinExistence type="predicted"/>
<evidence type="ECO:0000256" key="1">
    <source>
        <dbReference type="ARBA" id="ARBA00022448"/>
    </source>
</evidence>
<comment type="caution">
    <text evidence="7">The sequence shown here is derived from an EMBL/GenBank/DDBJ whole genome shotgun (WGS) entry which is preliminary data.</text>
</comment>
<name>A0AAV5HVS9_9ROSI</name>
<evidence type="ECO:0000313" key="8">
    <source>
        <dbReference type="Proteomes" id="UP001054252"/>
    </source>
</evidence>
<protein>
    <recommendedName>
        <fullName evidence="6">Thioredoxin domain-containing protein</fullName>
    </recommendedName>
</protein>
<dbReference type="GO" id="GO:0005737">
    <property type="term" value="C:cytoplasm"/>
    <property type="evidence" value="ECO:0007669"/>
    <property type="project" value="TreeGrafter"/>
</dbReference>
<dbReference type="InterPro" id="IPR005746">
    <property type="entry name" value="Thioredoxin"/>
</dbReference>
<gene>
    <name evidence="7" type="ORF">SLEP1_g4651</name>
</gene>
<dbReference type="InterPro" id="IPR017937">
    <property type="entry name" value="Thioredoxin_CS"/>
</dbReference>
<dbReference type="PROSITE" id="PS51352">
    <property type="entry name" value="THIOREDOXIN_2"/>
    <property type="match status" value="1"/>
</dbReference>
<dbReference type="GO" id="GO:0015035">
    <property type="term" value="F:protein-disulfide reductase activity"/>
    <property type="evidence" value="ECO:0007669"/>
    <property type="project" value="InterPro"/>
</dbReference>
<organism evidence="7 8">
    <name type="scientific">Rubroshorea leprosula</name>
    <dbReference type="NCBI Taxonomy" id="152421"/>
    <lineage>
        <taxon>Eukaryota</taxon>
        <taxon>Viridiplantae</taxon>
        <taxon>Streptophyta</taxon>
        <taxon>Embryophyta</taxon>
        <taxon>Tracheophyta</taxon>
        <taxon>Spermatophyta</taxon>
        <taxon>Magnoliopsida</taxon>
        <taxon>eudicotyledons</taxon>
        <taxon>Gunneridae</taxon>
        <taxon>Pentapetalae</taxon>
        <taxon>rosids</taxon>
        <taxon>malvids</taxon>
        <taxon>Malvales</taxon>
        <taxon>Dipterocarpaceae</taxon>
        <taxon>Rubroshorea</taxon>
    </lineage>
</organism>
<dbReference type="InterPro" id="IPR036249">
    <property type="entry name" value="Thioredoxin-like_sf"/>
</dbReference>
<evidence type="ECO:0000256" key="4">
    <source>
        <dbReference type="ARBA" id="ARBA00023157"/>
    </source>
</evidence>
<feature type="domain" description="Thioredoxin" evidence="6">
    <location>
        <begin position="154"/>
        <end position="271"/>
    </location>
</feature>
<dbReference type="PRINTS" id="PR00421">
    <property type="entry name" value="THIOREDOXIN"/>
</dbReference>
<reference evidence="7 8" key="1">
    <citation type="journal article" date="2021" name="Commun. Biol.">
        <title>The genome of Shorea leprosula (Dipterocarpaceae) highlights the ecological relevance of drought in aseasonal tropical rainforests.</title>
        <authorList>
            <person name="Ng K.K.S."/>
            <person name="Kobayashi M.J."/>
            <person name="Fawcett J.A."/>
            <person name="Hatakeyama M."/>
            <person name="Paape T."/>
            <person name="Ng C.H."/>
            <person name="Ang C.C."/>
            <person name="Tnah L.H."/>
            <person name="Lee C.T."/>
            <person name="Nishiyama T."/>
            <person name="Sese J."/>
            <person name="O'Brien M.J."/>
            <person name="Copetti D."/>
            <person name="Mohd Noor M.I."/>
            <person name="Ong R.C."/>
            <person name="Putra M."/>
            <person name="Sireger I.Z."/>
            <person name="Indrioko S."/>
            <person name="Kosugi Y."/>
            <person name="Izuno A."/>
            <person name="Isagi Y."/>
            <person name="Lee S.L."/>
            <person name="Shimizu K.K."/>
        </authorList>
    </citation>
    <scope>NUCLEOTIDE SEQUENCE [LARGE SCALE GENOMIC DNA]</scope>
    <source>
        <strain evidence="7">214</strain>
    </source>
</reference>
<evidence type="ECO:0000313" key="7">
    <source>
        <dbReference type="EMBL" id="GKU90687.1"/>
    </source>
</evidence>
<evidence type="ECO:0000256" key="5">
    <source>
        <dbReference type="ARBA" id="ARBA00023284"/>
    </source>
</evidence>
<sequence length="274" mass="30361">MGRKKFNVSFSKVRQGQGCSKQECRGAGLGAQSAEGAASGAAGRRLRCSRAQAQDCPVASRTESYAFPEPYSIPIFRRQTHIITSIQTRAELRRFNPGRICSSSTMAISLSASTIPSLNMQSRVPVYSSKSSLCSLQFPAQFRRILIGNRGVSSPSGRRCLPLVVEAKKQTFSSFEDLLANSDKPVLVDFYATWCGPCQFMVPILNEVSTILKDKIQVVKIDTEKYPSIADKFRIEALPTFIIFKDGKPYDRFEGALTVNQLIERIESSLQVKQ</sequence>
<dbReference type="PANTHER" id="PTHR45663:SF15">
    <property type="entry name" value="THIOREDOXIN Y1, CHLOROPLASTIC"/>
    <property type="match status" value="1"/>
</dbReference>
<evidence type="ECO:0000259" key="6">
    <source>
        <dbReference type="PROSITE" id="PS51352"/>
    </source>
</evidence>
<dbReference type="PROSITE" id="PS00194">
    <property type="entry name" value="THIOREDOXIN_1"/>
    <property type="match status" value="1"/>
</dbReference>
<dbReference type="FunFam" id="3.40.30.10:FF:000001">
    <property type="entry name" value="Thioredoxin"/>
    <property type="match status" value="1"/>
</dbReference>
<dbReference type="InterPro" id="IPR013766">
    <property type="entry name" value="Thioredoxin_domain"/>
</dbReference>
<dbReference type="Proteomes" id="UP001054252">
    <property type="component" value="Unassembled WGS sequence"/>
</dbReference>
<dbReference type="NCBIfam" id="TIGR01068">
    <property type="entry name" value="thioredoxin"/>
    <property type="match status" value="1"/>
</dbReference>
<accession>A0AAV5HVS9</accession>
<dbReference type="AlphaFoldDB" id="A0AAV5HVS9"/>
<dbReference type="PANTHER" id="PTHR45663">
    <property type="entry name" value="GEO12009P1"/>
    <property type="match status" value="1"/>
</dbReference>
<evidence type="ECO:0000256" key="2">
    <source>
        <dbReference type="ARBA" id="ARBA00022946"/>
    </source>
</evidence>
<keyword evidence="1" id="KW-0813">Transport</keyword>
<keyword evidence="5" id="KW-0676">Redox-active center</keyword>
<dbReference type="Gene3D" id="3.40.30.10">
    <property type="entry name" value="Glutaredoxin"/>
    <property type="match status" value="1"/>
</dbReference>
<keyword evidence="8" id="KW-1185">Reference proteome</keyword>